<proteinExistence type="predicted"/>
<dbReference type="EMBL" id="LS483372">
    <property type="protein sequence ID" value="SQF93222.1"/>
    <property type="molecule type" value="Genomic_DNA"/>
</dbReference>
<dbReference type="RefSeq" id="WP_053257600.1">
    <property type="nucleotide sequence ID" value="NZ_CBCRXZ010000001.1"/>
</dbReference>
<name>A0A3M3XZ96_PSEFL</name>
<gene>
    <name evidence="1" type="ORF">NCTC10038_04687</name>
</gene>
<reference evidence="1 2" key="1">
    <citation type="submission" date="2018-06" db="EMBL/GenBank/DDBJ databases">
        <authorList>
            <consortium name="Pathogen Informatics"/>
            <person name="Doyle S."/>
        </authorList>
    </citation>
    <scope>NUCLEOTIDE SEQUENCE [LARGE SCALE GENOMIC DNA]</scope>
    <source>
        <strain evidence="1 2">NCTC10038</strain>
    </source>
</reference>
<evidence type="ECO:0000313" key="2">
    <source>
        <dbReference type="Proteomes" id="UP000248640"/>
    </source>
</evidence>
<sequence length="280" mass="30078">MKIGKRSVLKVGLANLHYSEYEHSQVEARTFNIQRPDGTKGTWQAGGLLKSVRHLQGLSLEAFKDLGEEILSIRENKDLNAAAIERKGKEQIDGIIPALMPAMEKAAKDMLTLAQTVASGFAAVTPRASSDVVGFLADQELRAIVRCLKPEERQRLVAEARAGSHPDVVEAVLRANPMLSGLSPEAADSLSRAGIAASRAEDIEGLKQMLAIYDDVLATASNAGVALSGMVANSNGYTGRFEKWRSGCEGSEALRDWLSKLPAKHQPKSGAAESKQSDTE</sequence>
<dbReference type="AlphaFoldDB" id="A0A3M3XZ96"/>
<accession>A0A3M3XZ96</accession>
<organism evidence="1 2">
    <name type="scientific">Pseudomonas fluorescens</name>
    <dbReference type="NCBI Taxonomy" id="294"/>
    <lineage>
        <taxon>Bacteria</taxon>
        <taxon>Pseudomonadati</taxon>
        <taxon>Pseudomonadota</taxon>
        <taxon>Gammaproteobacteria</taxon>
        <taxon>Pseudomonadales</taxon>
        <taxon>Pseudomonadaceae</taxon>
        <taxon>Pseudomonas</taxon>
    </lineage>
</organism>
<evidence type="ECO:0000313" key="1">
    <source>
        <dbReference type="EMBL" id="SQF93222.1"/>
    </source>
</evidence>
<protein>
    <submittedName>
        <fullName evidence="1">Uncharacterized protein</fullName>
    </submittedName>
</protein>
<dbReference type="GeneID" id="61634629"/>
<dbReference type="Proteomes" id="UP000248640">
    <property type="component" value="Chromosome 1"/>
</dbReference>